<evidence type="ECO:0000313" key="2">
    <source>
        <dbReference type="Proteomes" id="UP000195442"/>
    </source>
</evidence>
<keyword evidence="2" id="KW-1185">Reference proteome</keyword>
<proteinExistence type="predicted"/>
<reference evidence="2" key="1">
    <citation type="submission" date="2017-02" db="EMBL/GenBank/DDBJ databases">
        <authorList>
            <person name="Daims H."/>
        </authorList>
    </citation>
    <scope>NUCLEOTIDE SEQUENCE [LARGE SCALE GENOMIC DNA]</scope>
</reference>
<sequence>MKTDKLLLLQEGLTHLEQAATHLTFSLNRTQAIIH</sequence>
<protein>
    <submittedName>
        <fullName evidence="1">Uncharacterized protein</fullName>
    </submittedName>
</protein>
<gene>
    <name evidence="1" type="ORF">CRENPOLYSF2_10002</name>
</gene>
<dbReference type="AlphaFoldDB" id="A0A1R4GY82"/>
<accession>A0A1R4GY82</accession>
<name>A0A1R4GY82_9GAMM</name>
<evidence type="ECO:0000313" key="1">
    <source>
        <dbReference type="EMBL" id="SJM88954.1"/>
    </source>
</evidence>
<organism evidence="1 2">
    <name type="scientific">Crenothrix polyspora</name>
    <dbReference type="NCBI Taxonomy" id="360316"/>
    <lineage>
        <taxon>Bacteria</taxon>
        <taxon>Pseudomonadati</taxon>
        <taxon>Pseudomonadota</taxon>
        <taxon>Gammaproteobacteria</taxon>
        <taxon>Methylococcales</taxon>
        <taxon>Crenotrichaceae</taxon>
        <taxon>Crenothrix</taxon>
    </lineage>
</organism>
<dbReference type="Proteomes" id="UP000195442">
    <property type="component" value="Unassembled WGS sequence"/>
</dbReference>
<dbReference type="EMBL" id="FUKJ01000001">
    <property type="protein sequence ID" value="SJM88954.1"/>
    <property type="molecule type" value="Genomic_DNA"/>
</dbReference>